<dbReference type="InterPro" id="IPR001810">
    <property type="entry name" value="F-box_dom"/>
</dbReference>
<evidence type="ECO:0000259" key="1">
    <source>
        <dbReference type="SMART" id="SM00256"/>
    </source>
</evidence>
<evidence type="ECO:0000313" key="2">
    <source>
        <dbReference type="EMBL" id="OVA06320.1"/>
    </source>
</evidence>
<dbReference type="OMA" id="CNFHLVV"/>
<accession>A0A200Q750</accession>
<protein>
    <submittedName>
        <fullName evidence="2">F-box domain</fullName>
    </submittedName>
</protein>
<dbReference type="Gene3D" id="1.20.1280.50">
    <property type="match status" value="1"/>
</dbReference>
<dbReference type="Proteomes" id="UP000195402">
    <property type="component" value="Unassembled WGS sequence"/>
</dbReference>
<dbReference type="InterPro" id="IPR036047">
    <property type="entry name" value="F-box-like_dom_sf"/>
</dbReference>
<reference evidence="2 3" key="1">
    <citation type="journal article" date="2017" name="Mol. Plant">
        <title>The Genome of Medicinal Plant Macleaya cordata Provides New Insights into Benzylisoquinoline Alkaloids Metabolism.</title>
        <authorList>
            <person name="Liu X."/>
            <person name="Liu Y."/>
            <person name="Huang P."/>
            <person name="Ma Y."/>
            <person name="Qing Z."/>
            <person name="Tang Q."/>
            <person name="Cao H."/>
            <person name="Cheng P."/>
            <person name="Zheng Y."/>
            <person name="Yuan Z."/>
            <person name="Zhou Y."/>
            <person name="Liu J."/>
            <person name="Tang Z."/>
            <person name="Zhuo Y."/>
            <person name="Zhang Y."/>
            <person name="Yu L."/>
            <person name="Huang J."/>
            <person name="Yang P."/>
            <person name="Peng Q."/>
            <person name="Zhang J."/>
            <person name="Jiang W."/>
            <person name="Zhang Z."/>
            <person name="Lin K."/>
            <person name="Ro D.K."/>
            <person name="Chen X."/>
            <person name="Xiong X."/>
            <person name="Shang Y."/>
            <person name="Huang S."/>
            <person name="Zeng J."/>
        </authorList>
    </citation>
    <scope>NUCLEOTIDE SEQUENCE [LARGE SCALE GENOMIC DNA]</scope>
    <source>
        <strain evidence="3">cv. BLH2017</strain>
        <tissue evidence="2">Root</tissue>
    </source>
</reference>
<feature type="domain" description="F-box" evidence="1">
    <location>
        <begin position="24"/>
        <end position="63"/>
    </location>
</feature>
<keyword evidence="3" id="KW-1185">Reference proteome</keyword>
<dbReference type="AlphaFoldDB" id="A0A200Q750"/>
<sequence length="433" mass="50821">MKNRATNRSRTREQITVDRLMENLYIEIKVDIFSRLPFESLLQCRRVCKTWRALLHDLSFAHMLLQHRRLPHFNDYEYHNYSNPVASKMGFLLLGMSSMERLNQLYYGEYDENDEQSFKKLTKINHPPLDMCHSIVGSCNGLVCFSVRHHYVIEDPVYICNPITREYVNLPRFNISIDGKRYLNGRMVSGFGYYPSTNEYKVVRIYYSRDQPFVGRVQVYTLGGTKFLRSRWRNKLKITYILGDRIDLSPGILANGALHWLDEEGMIVAFDLADEEFRVLPLPPCYSPYVSFKLHVLGGCLALVHQRNDKSTEIWTLKKKKKKSRTSYEMKEQDCHSWSWNREFSSAVEIINRWKQPFTITKSGEIVLWYHLHFPERIKSLARYDPKTANLEKLGDLDKVLNYSEARSHINSFVSLKALGEDAKILESTDELD</sequence>
<gene>
    <name evidence="2" type="ORF">BVC80_8881g5</name>
</gene>
<dbReference type="InterPro" id="IPR013187">
    <property type="entry name" value="F-box-assoc_dom_typ3"/>
</dbReference>
<evidence type="ECO:0000313" key="3">
    <source>
        <dbReference type="Proteomes" id="UP000195402"/>
    </source>
</evidence>
<dbReference type="STRING" id="56857.A0A200Q750"/>
<dbReference type="InterPro" id="IPR017451">
    <property type="entry name" value="F-box-assoc_interact_dom"/>
</dbReference>
<dbReference type="PANTHER" id="PTHR31111">
    <property type="entry name" value="BNAA05G37150D PROTEIN-RELATED"/>
    <property type="match status" value="1"/>
</dbReference>
<dbReference type="Pfam" id="PF08268">
    <property type="entry name" value="FBA_3"/>
    <property type="match status" value="1"/>
</dbReference>
<name>A0A200Q750_MACCD</name>
<dbReference type="EMBL" id="MVGT01002856">
    <property type="protein sequence ID" value="OVA06320.1"/>
    <property type="molecule type" value="Genomic_DNA"/>
</dbReference>
<proteinExistence type="predicted"/>
<organism evidence="2 3">
    <name type="scientific">Macleaya cordata</name>
    <name type="common">Five-seeded plume-poppy</name>
    <name type="synonym">Bocconia cordata</name>
    <dbReference type="NCBI Taxonomy" id="56857"/>
    <lineage>
        <taxon>Eukaryota</taxon>
        <taxon>Viridiplantae</taxon>
        <taxon>Streptophyta</taxon>
        <taxon>Embryophyta</taxon>
        <taxon>Tracheophyta</taxon>
        <taxon>Spermatophyta</taxon>
        <taxon>Magnoliopsida</taxon>
        <taxon>Ranunculales</taxon>
        <taxon>Papaveraceae</taxon>
        <taxon>Papaveroideae</taxon>
        <taxon>Macleaya</taxon>
    </lineage>
</organism>
<comment type="caution">
    <text evidence="2">The sequence shown here is derived from an EMBL/GenBank/DDBJ whole genome shotgun (WGS) entry which is preliminary data.</text>
</comment>
<dbReference type="SMART" id="SM00256">
    <property type="entry name" value="FBOX"/>
    <property type="match status" value="1"/>
</dbReference>
<dbReference type="Pfam" id="PF12937">
    <property type="entry name" value="F-box-like"/>
    <property type="match status" value="1"/>
</dbReference>
<dbReference type="InParanoid" id="A0A200Q750"/>
<dbReference type="NCBIfam" id="TIGR01640">
    <property type="entry name" value="F_box_assoc_1"/>
    <property type="match status" value="1"/>
</dbReference>
<dbReference type="OrthoDB" id="1894463at2759"/>
<dbReference type="SUPFAM" id="SSF81383">
    <property type="entry name" value="F-box domain"/>
    <property type="match status" value="1"/>
</dbReference>
<dbReference type="PANTHER" id="PTHR31111:SF136">
    <property type="entry name" value="F-BOX ASSOCIATED DOMAIN-CONTAINING PROTEIN"/>
    <property type="match status" value="1"/>
</dbReference>